<keyword evidence="2" id="KW-1185">Reference proteome</keyword>
<accession>A0ABD1Z857</accession>
<proteinExistence type="predicted"/>
<evidence type="ECO:0000313" key="2">
    <source>
        <dbReference type="Proteomes" id="UP001605036"/>
    </source>
</evidence>
<evidence type="ECO:0000313" key="1">
    <source>
        <dbReference type="EMBL" id="KAL2643900.1"/>
    </source>
</evidence>
<protein>
    <submittedName>
        <fullName evidence="1">Uncharacterized protein</fullName>
    </submittedName>
</protein>
<gene>
    <name evidence="1" type="ORF">R1flu_011487</name>
</gene>
<dbReference type="AlphaFoldDB" id="A0ABD1Z857"/>
<name>A0ABD1Z857_9MARC</name>
<dbReference type="EMBL" id="JBHFFA010000002">
    <property type="protein sequence ID" value="KAL2643900.1"/>
    <property type="molecule type" value="Genomic_DNA"/>
</dbReference>
<dbReference type="Proteomes" id="UP001605036">
    <property type="component" value="Unassembled WGS sequence"/>
</dbReference>
<reference evidence="1 2" key="1">
    <citation type="submission" date="2024-09" db="EMBL/GenBank/DDBJ databases">
        <title>Chromosome-scale assembly of Riccia fluitans.</title>
        <authorList>
            <person name="Paukszto L."/>
            <person name="Sawicki J."/>
            <person name="Karawczyk K."/>
            <person name="Piernik-Szablinska J."/>
            <person name="Szczecinska M."/>
            <person name="Mazdziarz M."/>
        </authorList>
    </citation>
    <scope>NUCLEOTIDE SEQUENCE [LARGE SCALE GENOMIC DNA]</scope>
    <source>
        <strain evidence="1">Rf_01</strain>
        <tissue evidence="1">Aerial parts of the thallus</tissue>
    </source>
</reference>
<comment type="caution">
    <text evidence="1">The sequence shown here is derived from an EMBL/GenBank/DDBJ whole genome shotgun (WGS) entry which is preliminary data.</text>
</comment>
<sequence length="111" mass="11978">MVLLPSSATLLRHIVEESSPVFAGRIKGRIAVLWKSAAEAEAVGSSGANLDVEVSEEFRGGGRDGGSVLDWRQIVILRCLIDTLHVQSSIELHTVLKEGSDEIQVELEGLK</sequence>
<organism evidence="1 2">
    <name type="scientific">Riccia fluitans</name>
    <dbReference type="NCBI Taxonomy" id="41844"/>
    <lineage>
        <taxon>Eukaryota</taxon>
        <taxon>Viridiplantae</taxon>
        <taxon>Streptophyta</taxon>
        <taxon>Embryophyta</taxon>
        <taxon>Marchantiophyta</taxon>
        <taxon>Marchantiopsida</taxon>
        <taxon>Marchantiidae</taxon>
        <taxon>Marchantiales</taxon>
        <taxon>Ricciaceae</taxon>
        <taxon>Riccia</taxon>
    </lineage>
</organism>